<reference evidence="2 3" key="1">
    <citation type="submission" date="2024-01" db="EMBL/GenBank/DDBJ databases">
        <authorList>
            <person name="Alioto T."/>
            <person name="Alioto T."/>
            <person name="Gomez Garrido J."/>
        </authorList>
    </citation>
    <scope>NUCLEOTIDE SEQUENCE [LARGE SCALE GENOMIC DNA]</scope>
</reference>
<evidence type="ECO:0000313" key="3">
    <source>
        <dbReference type="Proteomes" id="UP001314229"/>
    </source>
</evidence>
<feature type="region of interest" description="Disordered" evidence="1">
    <location>
        <begin position="1"/>
        <end position="20"/>
    </location>
</feature>
<proteinExistence type="predicted"/>
<dbReference type="Proteomes" id="UP001314229">
    <property type="component" value="Unassembled WGS sequence"/>
</dbReference>
<protein>
    <submittedName>
        <fullName evidence="2">Uncharacterized protein LOC115567755</fullName>
    </submittedName>
</protein>
<keyword evidence="3" id="KW-1185">Reference proteome</keyword>
<gene>
    <name evidence="2" type="ORF">FSCOSCO3_A033177</name>
</gene>
<evidence type="ECO:0000256" key="1">
    <source>
        <dbReference type="SAM" id="MobiDB-lite"/>
    </source>
</evidence>
<dbReference type="EMBL" id="CAWUFR010000459">
    <property type="protein sequence ID" value="CAK6978129.1"/>
    <property type="molecule type" value="Genomic_DNA"/>
</dbReference>
<accession>A0AAV1Q3W2</accession>
<evidence type="ECO:0000313" key="2">
    <source>
        <dbReference type="EMBL" id="CAK6978129.1"/>
    </source>
</evidence>
<organism evidence="2 3">
    <name type="scientific">Scomber scombrus</name>
    <name type="common">Atlantic mackerel</name>
    <name type="synonym">Scomber vernalis</name>
    <dbReference type="NCBI Taxonomy" id="13677"/>
    <lineage>
        <taxon>Eukaryota</taxon>
        <taxon>Metazoa</taxon>
        <taxon>Chordata</taxon>
        <taxon>Craniata</taxon>
        <taxon>Vertebrata</taxon>
        <taxon>Euteleostomi</taxon>
        <taxon>Actinopterygii</taxon>
        <taxon>Neopterygii</taxon>
        <taxon>Teleostei</taxon>
        <taxon>Neoteleostei</taxon>
        <taxon>Acanthomorphata</taxon>
        <taxon>Pelagiaria</taxon>
        <taxon>Scombriformes</taxon>
        <taxon>Scombridae</taxon>
        <taxon>Scomber</taxon>
    </lineage>
</organism>
<sequence>MGTSCASEVSSPSSACSSGDGFDDSSMGAIIRMALTRLQLDVPQAQPAPASAFFRRGSAPATFTVPLSDLFLRESHAFWRITRALSHATSDGRTLAAMQDAAQFGLGHMPAIEPTIAAVIVSPDEALRLDKMCPRPQCRVTDDLLSEA</sequence>
<dbReference type="AlphaFoldDB" id="A0AAV1Q3W2"/>
<comment type="caution">
    <text evidence="2">The sequence shown here is derived from an EMBL/GenBank/DDBJ whole genome shotgun (WGS) entry which is preliminary data.</text>
</comment>
<name>A0AAV1Q3W2_SCOSC</name>